<dbReference type="OrthoDB" id="5459426at2"/>
<sequence length="110" mass="12497">MKQYVIDELRPEDYDKIKAWLDDNLEQSQLGDLYWLPLDDALLNDVQREHTGCAPHVFALELGPASLSCELLVRTRKKVTCSCIGYATDRQFLWLVGRVDAVFKAAGVLN</sequence>
<dbReference type="RefSeq" id="WP_092211952.1">
    <property type="nucleotide sequence ID" value="NZ_FMUX01000012.1"/>
</dbReference>
<organism evidence="1 2">
    <name type="scientific">Desulfoluna spongiiphila</name>
    <dbReference type="NCBI Taxonomy" id="419481"/>
    <lineage>
        <taxon>Bacteria</taxon>
        <taxon>Pseudomonadati</taxon>
        <taxon>Thermodesulfobacteriota</taxon>
        <taxon>Desulfobacteria</taxon>
        <taxon>Desulfobacterales</taxon>
        <taxon>Desulfolunaceae</taxon>
        <taxon>Desulfoluna</taxon>
    </lineage>
</organism>
<dbReference type="STRING" id="419481.SAMN05216233_11276"/>
<protein>
    <submittedName>
        <fullName evidence="1">Uncharacterized protein</fullName>
    </submittedName>
</protein>
<evidence type="ECO:0000313" key="1">
    <source>
        <dbReference type="EMBL" id="SCY57895.1"/>
    </source>
</evidence>
<gene>
    <name evidence="1" type="ORF">SAMN05216233_11276</name>
</gene>
<dbReference type="Proteomes" id="UP000198870">
    <property type="component" value="Unassembled WGS sequence"/>
</dbReference>
<keyword evidence="2" id="KW-1185">Reference proteome</keyword>
<accession>A0A1G5H213</accession>
<proteinExistence type="predicted"/>
<name>A0A1G5H213_9BACT</name>
<dbReference type="AlphaFoldDB" id="A0A1G5H213"/>
<dbReference type="EMBL" id="FMUX01000012">
    <property type="protein sequence ID" value="SCY57895.1"/>
    <property type="molecule type" value="Genomic_DNA"/>
</dbReference>
<reference evidence="1 2" key="1">
    <citation type="submission" date="2016-10" db="EMBL/GenBank/DDBJ databases">
        <authorList>
            <person name="de Groot N.N."/>
        </authorList>
    </citation>
    <scope>NUCLEOTIDE SEQUENCE [LARGE SCALE GENOMIC DNA]</scope>
    <source>
        <strain evidence="1 2">AA1</strain>
    </source>
</reference>
<evidence type="ECO:0000313" key="2">
    <source>
        <dbReference type="Proteomes" id="UP000198870"/>
    </source>
</evidence>